<comment type="caution">
    <text evidence="4">The sequence shown here is derived from an EMBL/GenBank/DDBJ whole genome shotgun (WGS) entry which is preliminary data.</text>
</comment>
<protein>
    <submittedName>
        <fullName evidence="4">PaaI family thioesterase</fullName>
    </submittedName>
</protein>
<dbReference type="NCBIfam" id="TIGR00369">
    <property type="entry name" value="unchar_dom_1"/>
    <property type="match status" value="1"/>
</dbReference>
<dbReference type="AlphaFoldDB" id="A0A502E7H7"/>
<dbReference type="OrthoDB" id="5190423at2"/>
<evidence type="ECO:0000313" key="4">
    <source>
        <dbReference type="EMBL" id="TPG32390.1"/>
    </source>
</evidence>
<evidence type="ECO:0000259" key="3">
    <source>
        <dbReference type="Pfam" id="PF03061"/>
    </source>
</evidence>
<dbReference type="Pfam" id="PF03061">
    <property type="entry name" value="4HBT"/>
    <property type="match status" value="1"/>
</dbReference>
<evidence type="ECO:0000256" key="2">
    <source>
        <dbReference type="SAM" id="MobiDB-lite"/>
    </source>
</evidence>
<dbReference type="Proteomes" id="UP000320095">
    <property type="component" value="Unassembled WGS sequence"/>
</dbReference>
<keyword evidence="1" id="KW-0378">Hydrolase</keyword>
<dbReference type="Gene3D" id="3.10.129.10">
    <property type="entry name" value="Hotdog Thioesterase"/>
    <property type="match status" value="1"/>
</dbReference>
<gene>
    <name evidence="4" type="ORF">EAH80_19075</name>
</gene>
<feature type="region of interest" description="Disordered" evidence="2">
    <location>
        <begin position="1"/>
        <end position="21"/>
    </location>
</feature>
<dbReference type="InterPro" id="IPR029069">
    <property type="entry name" value="HotDog_dom_sf"/>
</dbReference>
<dbReference type="EMBL" id="RCZG01000008">
    <property type="protein sequence ID" value="TPG32390.1"/>
    <property type="molecule type" value="Genomic_DNA"/>
</dbReference>
<proteinExistence type="predicted"/>
<evidence type="ECO:0000256" key="1">
    <source>
        <dbReference type="ARBA" id="ARBA00022801"/>
    </source>
</evidence>
<dbReference type="SUPFAM" id="SSF54637">
    <property type="entry name" value="Thioesterase/thiol ester dehydrase-isomerase"/>
    <property type="match status" value="1"/>
</dbReference>
<organism evidence="4 5">
    <name type="scientific">Mycolicibacterium hodleri</name>
    <dbReference type="NCBI Taxonomy" id="49897"/>
    <lineage>
        <taxon>Bacteria</taxon>
        <taxon>Bacillati</taxon>
        <taxon>Actinomycetota</taxon>
        <taxon>Actinomycetes</taxon>
        <taxon>Mycobacteriales</taxon>
        <taxon>Mycobacteriaceae</taxon>
        <taxon>Mycolicibacterium</taxon>
    </lineage>
</organism>
<sequence>MDADRDVGSGSEPPAIQWHPPIGDDTDWVAWAGNLPLCRELGLVCLAVGARSATFVLDEVPMSPNPNGAVNGGLVATVADQAMGVIAVRMSPPGMLPATAALHIQFHSPALTPLTLRASALGGGKRVIYVEVAVEDRDGRRCATSQGTMVVGGSWTSC</sequence>
<dbReference type="RefSeq" id="WP_140694231.1">
    <property type="nucleotide sequence ID" value="NZ_RCZG01000008.1"/>
</dbReference>
<dbReference type="GO" id="GO:0016289">
    <property type="term" value="F:acyl-CoA hydrolase activity"/>
    <property type="evidence" value="ECO:0007669"/>
    <property type="project" value="UniProtKB-ARBA"/>
</dbReference>
<reference evidence="4 5" key="1">
    <citation type="journal article" date="2019" name="Environ. Microbiol.">
        <title>Species interactions and distinct microbial communities in high Arctic permafrost affected cryosols are associated with the CH4 and CO2 gas fluxes.</title>
        <authorList>
            <person name="Altshuler I."/>
            <person name="Hamel J."/>
            <person name="Turney S."/>
            <person name="Magnuson E."/>
            <person name="Levesque R."/>
            <person name="Greer C."/>
            <person name="Whyte L.G."/>
        </authorList>
    </citation>
    <scope>NUCLEOTIDE SEQUENCE [LARGE SCALE GENOMIC DNA]</scope>
    <source>
        <strain evidence="4 5">S5.20</strain>
    </source>
</reference>
<feature type="domain" description="Thioesterase" evidence="3">
    <location>
        <begin position="67"/>
        <end position="143"/>
    </location>
</feature>
<evidence type="ECO:0000313" key="5">
    <source>
        <dbReference type="Proteomes" id="UP000320095"/>
    </source>
</evidence>
<accession>A0A502E7H7</accession>
<dbReference type="InterPro" id="IPR006683">
    <property type="entry name" value="Thioestr_dom"/>
</dbReference>
<name>A0A502E7H7_9MYCO</name>
<dbReference type="CDD" id="cd03443">
    <property type="entry name" value="PaaI_thioesterase"/>
    <property type="match status" value="1"/>
</dbReference>
<dbReference type="InterPro" id="IPR003736">
    <property type="entry name" value="PAAI_dom"/>
</dbReference>
<keyword evidence="5" id="KW-1185">Reference proteome</keyword>